<dbReference type="Gene3D" id="2.60.40.150">
    <property type="entry name" value="C2 domain"/>
    <property type="match status" value="2"/>
</dbReference>
<comment type="similarity">
    <text evidence="4">Belongs to the unc-13 family.</text>
</comment>
<dbReference type="STRING" id="6573.A0A210QCW1"/>
<evidence type="ECO:0000256" key="2">
    <source>
        <dbReference type="ARBA" id="ARBA00004496"/>
    </source>
</evidence>
<dbReference type="PANTHER" id="PTHR45999:SF4">
    <property type="entry name" value="UNC-13-4A, ISOFORM B"/>
    <property type="match status" value="1"/>
</dbReference>
<evidence type="ECO:0000259" key="10">
    <source>
        <dbReference type="PROSITE" id="PS51258"/>
    </source>
</evidence>
<feature type="domain" description="C2" evidence="9">
    <location>
        <begin position="1016"/>
        <end position="1145"/>
    </location>
</feature>
<feature type="compositionally biased region" description="Polar residues" evidence="8">
    <location>
        <begin position="202"/>
        <end position="211"/>
    </location>
</feature>
<keyword evidence="5" id="KW-0268">Exocytosis</keyword>
<evidence type="ECO:0000259" key="11">
    <source>
        <dbReference type="PROSITE" id="PS51259"/>
    </source>
</evidence>
<feature type="domain" description="C2" evidence="9">
    <location>
        <begin position="141"/>
        <end position="297"/>
    </location>
</feature>
<dbReference type="SUPFAM" id="SSF49562">
    <property type="entry name" value="C2 domain (Calcium/lipid-binding domain, CaLB)"/>
    <property type="match status" value="2"/>
</dbReference>
<dbReference type="InterPro" id="IPR010439">
    <property type="entry name" value="MUN_dom"/>
</dbReference>
<evidence type="ECO:0000256" key="6">
    <source>
        <dbReference type="ARBA" id="ARBA00022490"/>
    </source>
</evidence>
<keyword evidence="13" id="KW-1185">Reference proteome</keyword>
<evidence type="ECO:0000256" key="5">
    <source>
        <dbReference type="ARBA" id="ARBA00022483"/>
    </source>
</evidence>
<feature type="domain" description="MHD1" evidence="10">
    <location>
        <begin position="660"/>
        <end position="783"/>
    </location>
</feature>
<dbReference type="PANTHER" id="PTHR45999">
    <property type="entry name" value="UNC-13-4A, ISOFORM B"/>
    <property type="match status" value="1"/>
</dbReference>
<dbReference type="EMBL" id="NEDP02004151">
    <property type="protein sequence ID" value="OWF46560.1"/>
    <property type="molecule type" value="Genomic_DNA"/>
</dbReference>
<dbReference type="GO" id="GO:0006887">
    <property type="term" value="P:exocytosis"/>
    <property type="evidence" value="ECO:0007669"/>
    <property type="project" value="UniProtKB-KW"/>
</dbReference>
<dbReference type="InterPro" id="IPR014770">
    <property type="entry name" value="Munc13_1"/>
</dbReference>
<evidence type="ECO:0000256" key="3">
    <source>
        <dbReference type="ARBA" id="ARBA00004603"/>
    </source>
</evidence>
<name>A0A210QCW1_MIZYE</name>
<dbReference type="AlphaFoldDB" id="A0A210QCW1"/>
<dbReference type="SMART" id="SM00239">
    <property type="entry name" value="C2"/>
    <property type="match status" value="2"/>
</dbReference>
<protein>
    <submittedName>
        <fullName evidence="12">Protein unc-13-like D</fullName>
    </submittedName>
</protein>
<dbReference type="InterPro" id="IPR052095">
    <property type="entry name" value="UNC-13_domain"/>
</dbReference>
<dbReference type="Pfam" id="PF00168">
    <property type="entry name" value="C2"/>
    <property type="match status" value="2"/>
</dbReference>
<gene>
    <name evidence="12" type="ORF">KP79_PYT16067</name>
</gene>
<feature type="region of interest" description="Disordered" evidence="8">
    <location>
        <begin position="270"/>
        <end position="291"/>
    </location>
</feature>
<keyword evidence="6" id="KW-0963">Cytoplasm</keyword>
<evidence type="ECO:0000256" key="1">
    <source>
        <dbReference type="ARBA" id="ARBA00004172"/>
    </source>
</evidence>
<dbReference type="PROSITE" id="PS51259">
    <property type="entry name" value="MHD2"/>
    <property type="match status" value="1"/>
</dbReference>
<feature type="region of interest" description="Disordered" evidence="8">
    <location>
        <begin position="1"/>
        <end position="55"/>
    </location>
</feature>
<dbReference type="OrthoDB" id="7976202at2759"/>
<keyword evidence="7" id="KW-0967">Endosome</keyword>
<evidence type="ECO:0000313" key="12">
    <source>
        <dbReference type="EMBL" id="OWF46560.1"/>
    </source>
</evidence>
<organism evidence="12 13">
    <name type="scientific">Mizuhopecten yessoensis</name>
    <name type="common">Japanese scallop</name>
    <name type="synonym">Patinopecten yessoensis</name>
    <dbReference type="NCBI Taxonomy" id="6573"/>
    <lineage>
        <taxon>Eukaryota</taxon>
        <taxon>Metazoa</taxon>
        <taxon>Spiralia</taxon>
        <taxon>Lophotrochozoa</taxon>
        <taxon>Mollusca</taxon>
        <taxon>Bivalvia</taxon>
        <taxon>Autobranchia</taxon>
        <taxon>Pteriomorphia</taxon>
        <taxon>Pectinida</taxon>
        <taxon>Pectinoidea</taxon>
        <taxon>Pectinidae</taxon>
        <taxon>Mizuhopecten</taxon>
    </lineage>
</organism>
<dbReference type="Pfam" id="PF06292">
    <property type="entry name" value="MUN"/>
    <property type="match status" value="1"/>
</dbReference>
<dbReference type="PROSITE" id="PS50004">
    <property type="entry name" value="C2"/>
    <property type="match status" value="2"/>
</dbReference>
<feature type="compositionally biased region" description="Basic and acidic residues" evidence="8">
    <location>
        <begin position="271"/>
        <end position="291"/>
    </location>
</feature>
<evidence type="ECO:0000256" key="4">
    <source>
        <dbReference type="ARBA" id="ARBA00005823"/>
    </source>
</evidence>
<feature type="domain" description="MHD2" evidence="11">
    <location>
        <begin position="898"/>
        <end position="1002"/>
    </location>
</feature>
<dbReference type="Gene3D" id="1.10.357.50">
    <property type="match status" value="1"/>
</dbReference>
<dbReference type="InterPro" id="IPR014772">
    <property type="entry name" value="Munc13_dom-2"/>
</dbReference>
<evidence type="ECO:0000259" key="9">
    <source>
        <dbReference type="PROSITE" id="PS50004"/>
    </source>
</evidence>
<dbReference type="GO" id="GO:0099503">
    <property type="term" value="C:secretory vesicle"/>
    <property type="evidence" value="ECO:0007669"/>
    <property type="project" value="TreeGrafter"/>
</dbReference>
<evidence type="ECO:0000313" key="13">
    <source>
        <dbReference type="Proteomes" id="UP000242188"/>
    </source>
</evidence>
<comment type="caution">
    <text evidence="12">The sequence shown here is derived from an EMBL/GenBank/DDBJ whole genome shotgun (WGS) entry which is preliminary data.</text>
</comment>
<sequence length="1214" mass="139337">MEKATEKNRQADDNKRRPRTRSRFMSSPTLKIDFADDMIVPSTGDDGSGEDEEEPQIRISVPNTFLHPSRCRLNGRRYHWTYRHSRSISYPGLWDGNKKKNENIYRGLLRSLLHPLGAPDKTVGLRPGDLVDHLREVFEVDRDEHEFFIKDELSNKPKCLQANITVLEGDGLKQLDGSKELGDPYCMVSIIHPMQRNLKVSPMSSPRNSPKLSPKARKTSSTLSTEQQDDVLRTVAVKQSTSPHWNEEFQLSIDELLMDEIHVYICDQEEESHSNGEGKHSADSKHTTVDKHHGIKHNVTNLFRLIRQMADHDKHHDGCWGRVVIPVRDVPAHGCAWWWDIHPLSGGSKSKSVGRIRLKLDISHRMESDCEAEECFSVEDYYQATQQIYEHAAKTAKESEITMEAHLPAKERRILDSFAISHKIGRLSQAVVHVIVLLEWTTTNENIVHTELALTTAIQDLQMTWVTQQIDVSTVTQKMPLTDAEISMYRKAATKYILWVSDHLEKLPVLFPPTIDNINILKAKLGITIQLVEIDLWETKSAPLNNLTTKVLNKLQEDVDEWMDIEVAAIKNHDLVKDAVIPELNALGELVNSASSHLNSMGVVKTFFTALGIIYYRVVSFAVEKKVSPVMKELMMEMDRYQRRYHNFPVNVTASSRLSLRVYFAVRKFYNIIRDNISRRDVFRLSISHYQQWYQEALVFWVQSFRTECTNRIERALEIDKDVVVATSLVKFSNSSVDVLSCFAKITEEWRQIDFHDPDSALMGVTKITDLICDGARMYGEKIHSILERNCYYDDSVVQFDVTDRLCITLNNIEHVRQYLTELPHLLDWDSIVMLISTRYENDDVGNQALSTLKRLMDTANKEIILKSSLLLQQITEKMKVDIARYMEIFTIQHPEKASSVDQLIGYLSTNLSTLHDRLMSSIFPRMILQLWETVVTLLDQQLQVGKRPEYYQQMKQHVRALTSYFVRGGCEDDKIDSFHFEALKQRIDTNCMSTEELMLAYLKSLADNIETPLEYFGHLALKTAYLEETRGNITLFVKVIRATDLPGLDPSGLSDPYVVTSVLPQTMFGHHKPQKTRVVEKSLNPVFNATFQFPNIPQEFLTTKGAVVLLSVLDHDHIGQDDFAGEVVLHLSGIERINMSETVDAKPVVMMAVKRSVTPTQGPYKVLMERMSWDRSAKNYVMERRRYLDVKSARTDQPSKMSNFFSFLKGPKT</sequence>
<dbReference type="GO" id="GO:0005770">
    <property type="term" value="C:late endosome"/>
    <property type="evidence" value="ECO:0007669"/>
    <property type="project" value="UniProtKB-SubCell"/>
</dbReference>
<comment type="subcellular location">
    <subcellularLocation>
        <location evidence="2">Cytoplasm</location>
    </subcellularLocation>
    <subcellularLocation>
        <location evidence="3">Late endosome</location>
    </subcellularLocation>
    <subcellularLocation>
        <location evidence="1">Recycling endosome</location>
    </subcellularLocation>
</comment>
<dbReference type="InterPro" id="IPR035892">
    <property type="entry name" value="C2_domain_sf"/>
</dbReference>
<feature type="region of interest" description="Disordered" evidence="8">
    <location>
        <begin position="197"/>
        <end position="228"/>
    </location>
</feature>
<proteinExistence type="inferred from homology"/>
<feature type="compositionally biased region" description="Basic and acidic residues" evidence="8">
    <location>
        <begin position="1"/>
        <end position="15"/>
    </location>
</feature>
<reference evidence="12 13" key="1">
    <citation type="journal article" date="2017" name="Nat. Ecol. Evol.">
        <title>Scallop genome provides insights into evolution of bilaterian karyotype and development.</title>
        <authorList>
            <person name="Wang S."/>
            <person name="Zhang J."/>
            <person name="Jiao W."/>
            <person name="Li J."/>
            <person name="Xun X."/>
            <person name="Sun Y."/>
            <person name="Guo X."/>
            <person name="Huan P."/>
            <person name="Dong B."/>
            <person name="Zhang L."/>
            <person name="Hu X."/>
            <person name="Sun X."/>
            <person name="Wang J."/>
            <person name="Zhao C."/>
            <person name="Wang Y."/>
            <person name="Wang D."/>
            <person name="Huang X."/>
            <person name="Wang R."/>
            <person name="Lv J."/>
            <person name="Li Y."/>
            <person name="Zhang Z."/>
            <person name="Liu B."/>
            <person name="Lu W."/>
            <person name="Hui Y."/>
            <person name="Liang J."/>
            <person name="Zhou Z."/>
            <person name="Hou R."/>
            <person name="Li X."/>
            <person name="Liu Y."/>
            <person name="Li H."/>
            <person name="Ning X."/>
            <person name="Lin Y."/>
            <person name="Zhao L."/>
            <person name="Xing Q."/>
            <person name="Dou J."/>
            <person name="Li Y."/>
            <person name="Mao J."/>
            <person name="Guo H."/>
            <person name="Dou H."/>
            <person name="Li T."/>
            <person name="Mu C."/>
            <person name="Jiang W."/>
            <person name="Fu Q."/>
            <person name="Fu X."/>
            <person name="Miao Y."/>
            <person name="Liu J."/>
            <person name="Yu Q."/>
            <person name="Li R."/>
            <person name="Liao H."/>
            <person name="Li X."/>
            <person name="Kong Y."/>
            <person name="Jiang Z."/>
            <person name="Chourrout D."/>
            <person name="Li R."/>
            <person name="Bao Z."/>
        </authorList>
    </citation>
    <scope>NUCLEOTIDE SEQUENCE [LARGE SCALE GENOMIC DNA]</scope>
    <source>
        <strain evidence="12 13">PY_sf001</strain>
    </source>
</reference>
<evidence type="ECO:0000256" key="8">
    <source>
        <dbReference type="SAM" id="MobiDB-lite"/>
    </source>
</evidence>
<accession>A0A210QCW1</accession>
<dbReference type="PROSITE" id="PS51258">
    <property type="entry name" value="MHD1"/>
    <property type="match status" value="1"/>
</dbReference>
<dbReference type="InterPro" id="IPR000008">
    <property type="entry name" value="C2_dom"/>
</dbReference>
<evidence type="ECO:0000256" key="7">
    <source>
        <dbReference type="ARBA" id="ARBA00022753"/>
    </source>
</evidence>
<dbReference type="Proteomes" id="UP000242188">
    <property type="component" value="Unassembled WGS sequence"/>
</dbReference>